<reference evidence="1 2" key="1">
    <citation type="submission" date="2016-10" db="EMBL/GenBank/DDBJ databases">
        <title>Comparative genome analysis of multiple Pseudomonas spp. focuses on biocontrol and plant growth promoting traits.</title>
        <authorList>
            <person name="Tao X.-Y."/>
            <person name="Taylor C.G."/>
        </authorList>
    </citation>
    <scope>NUCLEOTIDE SEQUENCE [LARGE SCALE GENOMIC DNA]</scope>
    <source>
        <strain evidence="1 2">29G9</strain>
    </source>
</reference>
<dbReference type="AlphaFoldDB" id="A0A423ERJ2"/>
<protein>
    <submittedName>
        <fullName evidence="1">Uncharacterized protein</fullName>
    </submittedName>
</protein>
<dbReference type="InterPro" id="IPR042099">
    <property type="entry name" value="ANL_N_sf"/>
</dbReference>
<sequence>MTQIVDFAHLGVPPMAVGRFFDAEGARELLPHSALETERLRRAMMRILSTFHFRTESNVLVTAQFDESAQILGAERAIMAYGMVAVSADSTPWDAGRVESILRRFKLVAALGISEATLDGLERMGFNPVQLFHGLVIWAREGAYQRLVGKPGLKVFRWLEIGPAVAIECNAGGGAHIDRFEWDVVTEEGEVVLTSRLERSVAFNGYRTGVHARIERGTCRCGNTDPRLLPGT</sequence>
<gene>
    <name evidence="1" type="ORF">BK648_24580</name>
</gene>
<comment type="caution">
    <text evidence="1">The sequence shown here is derived from an EMBL/GenBank/DDBJ whole genome shotgun (WGS) entry which is preliminary data.</text>
</comment>
<accession>A0A423ERJ2</accession>
<evidence type="ECO:0000313" key="1">
    <source>
        <dbReference type="EMBL" id="ROM33939.1"/>
    </source>
</evidence>
<name>A0A423ERJ2_9PSED</name>
<dbReference type="EMBL" id="MOAY01000081">
    <property type="protein sequence ID" value="ROM33939.1"/>
    <property type="molecule type" value="Genomic_DNA"/>
</dbReference>
<evidence type="ECO:0000313" key="2">
    <source>
        <dbReference type="Proteomes" id="UP000284656"/>
    </source>
</evidence>
<proteinExistence type="predicted"/>
<organism evidence="1 2">
    <name type="scientific">Pseudomonas poae</name>
    <dbReference type="NCBI Taxonomy" id="200451"/>
    <lineage>
        <taxon>Bacteria</taxon>
        <taxon>Pseudomonadati</taxon>
        <taxon>Pseudomonadota</taxon>
        <taxon>Gammaproteobacteria</taxon>
        <taxon>Pseudomonadales</taxon>
        <taxon>Pseudomonadaceae</taxon>
        <taxon>Pseudomonas</taxon>
    </lineage>
</organism>
<dbReference type="Proteomes" id="UP000284656">
    <property type="component" value="Unassembled WGS sequence"/>
</dbReference>
<dbReference type="Gene3D" id="3.40.50.12780">
    <property type="entry name" value="N-terminal domain of ligase-like"/>
    <property type="match status" value="1"/>
</dbReference>
<dbReference type="RefSeq" id="WP_123718324.1">
    <property type="nucleotide sequence ID" value="NZ_MOAY01000081.1"/>
</dbReference>